<evidence type="ECO:0000313" key="4">
    <source>
        <dbReference type="Proteomes" id="UP000236729"/>
    </source>
</evidence>
<name>A0A1H5XLC2_9PSEU</name>
<protein>
    <submittedName>
        <fullName evidence="1">Uncharacterized protein</fullName>
    </submittedName>
</protein>
<reference evidence="1" key="2">
    <citation type="submission" date="2016-10" db="EMBL/GenBank/DDBJ databases">
        <authorList>
            <person name="de Groot N.N."/>
        </authorList>
    </citation>
    <scope>NUCLEOTIDE SEQUENCE [LARGE SCALE GENOMIC DNA]</scope>
    <source>
        <strain evidence="1">ATCC 20501</strain>
    </source>
</reference>
<dbReference type="Proteomes" id="UP000199690">
    <property type="component" value="Unassembled WGS sequence"/>
</dbReference>
<keyword evidence="3" id="KW-1185">Reference proteome</keyword>
<reference evidence="3 4" key="1">
    <citation type="submission" date="2016-10" db="EMBL/GenBank/DDBJ databases">
        <authorList>
            <person name="Varghese N."/>
            <person name="Submissions S."/>
        </authorList>
    </citation>
    <scope>NUCLEOTIDE SEQUENCE [LARGE SCALE GENOMIC DNA]</scope>
    <source>
        <strain evidence="4">ATCC 20501</strain>
        <strain evidence="2 3">CGMCC 4.3529</strain>
    </source>
</reference>
<proteinExistence type="predicted"/>
<dbReference type="EMBL" id="FNVB01000002">
    <property type="protein sequence ID" value="SEG12157.1"/>
    <property type="molecule type" value="Genomic_DNA"/>
</dbReference>
<dbReference type="EMBL" id="FOME01000011">
    <property type="protein sequence ID" value="SFE41486.1"/>
    <property type="molecule type" value="Genomic_DNA"/>
</dbReference>
<dbReference type="Proteomes" id="UP000236729">
    <property type="component" value="Unassembled WGS sequence"/>
</dbReference>
<dbReference type="RefSeq" id="WP_093356422.1">
    <property type="nucleotide sequence ID" value="NZ_FNVB01000002.1"/>
</dbReference>
<evidence type="ECO:0000313" key="2">
    <source>
        <dbReference type="EMBL" id="SFE41486.1"/>
    </source>
</evidence>
<sequence>MLDEQRELAGELRRLVAARLLDPLSILLESDTATAALRQQVEQQSEKWAATMLGSDQQAAVHACSRTLAALFPGDGPFDPPDTWWRTPLGRVVARRVGHPGTDHVSFSTAGAILGITRQGVHDLVGRGKLERHPDGGVRTASIRARLDHISGGTA</sequence>
<evidence type="ECO:0000313" key="1">
    <source>
        <dbReference type="EMBL" id="SEG12157.1"/>
    </source>
</evidence>
<accession>A0A1I2AC67</accession>
<organism evidence="1 4">
    <name type="scientific">Saccharopolyspora kobensis</name>
    <dbReference type="NCBI Taxonomy" id="146035"/>
    <lineage>
        <taxon>Bacteria</taxon>
        <taxon>Bacillati</taxon>
        <taxon>Actinomycetota</taxon>
        <taxon>Actinomycetes</taxon>
        <taxon>Pseudonocardiales</taxon>
        <taxon>Pseudonocardiaceae</taxon>
        <taxon>Saccharopolyspora</taxon>
    </lineage>
</organism>
<evidence type="ECO:0000313" key="3">
    <source>
        <dbReference type="Proteomes" id="UP000199690"/>
    </source>
</evidence>
<accession>A0A1H5XLC2</accession>
<dbReference type="AlphaFoldDB" id="A0A1H5XLC2"/>
<gene>
    <name evidence="1" type="ORF">SAMN02982929_01554</name>
    <name evidence="2" type="ORF">SAMN05216506_11170</name>
</gene>